<reference evidence="1" key="1">
    <citation type="submission" date="2023-04" db="EMBL/GenBank/DDBJ databases">
        <title>Genomic characterization of faba bean (Vicia faba) microsymbionts in Mexican soils.</title>
        <authorList>
            <person name="Rivera Orduna F.N."/>
            <person name="Guevara-Luna J."/>
            <person name="Yan J."/>
            <person name="Arroyo-Herrera I."/>
            <person name="Li Y."/>
            <person name="Vasquez-Murrieta M.S."/>
            <person name="Wang E.T."/>
        </authorList>
    </citation>
    <scope>NUCLEOTIDE SEQUENCE</scope>
    <source>
        <strain evidence="1">CH26</strain>
    </source>
</reference>
<protein>
    <submittedName>
        <fullName evidence="1">Uncharacterized protein</fullName>
    </submittedName>
</protein>
<dbReference type="EMBL" id="JAVLSF010000003">
    <property type="protein sequence ID" value="MDR9772688.1"/>
    <property type="molecule type" value="Genomic_DNA"/>
</dbReference>
<proteinExistence type="predicted"/>
<dbReference type="Proteomes" id="UP001268610">
    <property type="component" value="Unassembled WGS sequence"/>
</dbReference>
<accession>A0AAJ2GTD3</accession>
<organism evidence="1 2">
    <name type="scientific">Rhizobium hidalgonense</name>
    <dbReference type="NCBI Taxonomy" id="1538159"/>
    <lineage>
        <taxon>Bacteria</taxon>
        <taxon>Pseudomonadati</taxon>
        <taxon>Pseudomonadota</taxon>
        <taxon>Alphaproteobacteria</taxon>
        <taxon>Hyphomicrobiales</taxon>
        <taxon>Rhizobiaceae</taxon>
        <taxon>Rhizobium/Agrobacterium group</taxon>
        <taxon>Rhizobium</taxon>
    </lineage>
</organism>
<sequence length="105" mass="10574">MLARPNAVLAATTDVGGNAVIDLGGGDSVTLTGVLKAQLQRGDVDLSAAVGGHDTIGGVATLAMGGGAHVQGWANPVDILATDHDLLLAARADGWVHAQYTIYML</sequence>
<evidence type="ECO:0000313" key="1">
    <source>
        <dbReference type="EMBL" id="MDR9772688.1"/>
    </source>
</evidence>
<comment type="caution">
    <text evidence="1">The sequence shown here is derived from an EMBL/GenBank/DDBJ whole genome shotgun (WGS) entry which is preliminary data.</text>
</comment>
<name>A0AAJ2GTD3_9HYPH</name>
<dbReference type="AlphaFoldDB" id="A0AAJ2GTD3"/>
<evidence type="ECO:0000313" key="2">
    <source>
        <dbReference type="Proteomes" id="UP001268610"/>
    </source>
</evidence>
<gene>
    <name evidence="1" type="ORF">RJJ65_08465</name>
</gene>
<dbReference type="RefSeq" id="WP_025416518.1">
    <property type="nucleotide sequence ID" value="NZ_CP054027.1"/>
</dbReference>